<dbReference type="GeneID" id="85327040"/>
<feature type="compositionally biased region" description="Low complexity" evidence="1">
    <location>
        <begin position="443"/>
        <end position="470"/>
    </location>
</feature>
<evidence type="ECO:0000313" key="3">
    <source>
        <dbReference type="EMBL" id="KAK0722722.1"/>
    </source>
</evidence>
<evidence type="ECO:0000256" key="1">
    <source>
        <dbReference type="SAM" id="MobiDB-lite"/>
    </source>
</evidence>
<keyword evidence="4" id="KW-1185">Reference proteome</keyword>
<evidence type="ECO:0000259" key="2">
    <source>
        <dbReference type="Pfam" id="PF09994"/>
    </source>
</evidence>
<name>A0AA40E2N6_9PEZI</name>
<sequence>MSSISPNVKKRLIVCSDGTWMNSDTGYSKPTFWNPVGKLQTPSNVTRISRSLRRTCADGAIQIIEYHSGVGTGGTLSDVLSGGAFGLGISENIRGAYSFICANYCDGDEIILVGFSRGAFTVRSVAGMVGQLGLLTREGMEFFYPIYKDMQNWQTPNYEDPFPSIPFDDKPRGEDAARKMTRVYEGTGSGALIKVKAVAVWDTERTVANRGTTELRQVWFPGNHGNVGGGWQDAGVANMSLAWMMDQLASIGVEFDEATITRIFTRLEHHYRSKAEEEQGEEIKLANQPPPPITSEDAVASSEEPDSNDTAGCCGLFAKLAPEKKRWAAEPIYRSNAPVRPWGLGGIFGAEGFMNKVVGYNVRSPGMYKKVDPETGEETRAFLEDTNERMHGSVRVRLALKGLGLNDRHVWKAPALDGNWRLRKTTEAYRDPIPSTVTTWELPSAAAPAPSHSKTQQTDTEATTTTAHQQRPLSALRDRNYRWVWEYCGSEKDAPQQRIMVEEPLGPFERQLLRLSGGTPNVYEFAESIDLED</sequence>
<gene>
    <name evidence="3" type="ORF">B0T26DRAFT_739855</name>
</gene>
<reference evidence="3" key="1">
    <citation type="submission" date="2023-06" db="EMBL/GenBank/DDBJ databases">
        <title>Genome-scale phylogeny and comparative genomics of the fungal order Sordariales.</title>
        <authorList>
            <consortium name="Lawrence Berkeley National Laboratory"/>
            <person name="Hensen N."/>
            <person name="Bonometti L."/>
            <person name="Westerberg I."/>
            <person name="Brannstrom I.O."/>
            <person name="Guillou S."/>
            <person name="Cros-Aarteil S."/>
            <person name="Calhoun S."/>
            <person name="Haridas S."/>
            <person name="Kuo A."/>
            <person name="Mondo S."/>
            <person name="Pangilinan J."/>
            <person name="Riley R."/>
            <person name="LaButti K."/>
            <person name="Andreopoulos B."/>
            <person name="Lipzen A."/>
            <person name="Chen C."/>
            <person name="Yanf M."/>
            <person name="Daum C."/>
            <person name="Ng V."/>
            <person name="Clum A."/>
            <person name="Steindorff A."/>
            <person name="Ohm R."/>
            <person name="Martin F."/>
            <person name="Silar P."/>
            <person name="Natvig D."/>
            <person name="Lalanne C."/>
            <person name="Gautier V."/>
            <person name="Ament-velasquez S.L."/>
            <person name="Kruys A."/>
            <person name="Hutchinson M.I."/>
            <person name="Powell A.J."/>
            <person name="Barry K."/>
            <person name="Miller A.N."/>
            <person name="Grigoriev I.V."/>
            <person name="Debuchy R."/>
            <person name="Gladieux P."/>
            <person name="Thoren M.H."/>
            <person name="Johannesson H."/>
        </authorList>
    </citation>
    <scope>NUCLEOTIDE SEQUENCE</scope>
    <source>
        <strain evidence="3">SMH2392-1A</strain>
    </source>
</reference>
<dbReference type="Proteomes" id="UP001172101">
    <property type="component" value="Unassembled WGS sequence"/>
</dbReference>
<feature type="domain" description="T6SS Phospholipase effector Tle1-like catalytic" evidence="2">
    <location>
        <begin position="10"/>
        <end position="204"/>
    </location>
</feature>
<dbReference type="AlphaFoldDB" id="A0AA40E2N6"/>
<feature type="region of interest" description="Disordered" evidence="1">
    <location>
        <begin position="275"/>
        <end position="309"/>
    </location>
</feature>
<organism evidence="3 4">
    <name type="scientific">Lasiosphaeria miniovina</name>
    <dbReference type="NCBI Taxonomy" id="1954250"/>
    <lineage>
        <taxon>Eukaryota</taxon>
        <taxon>Fungi</taxon>
        <taxon>Dikarya</taxon>
        <taxon>Ascomycota</taxon>
        <taxon>Pezizomycotina</taxon>
        <taxon>Sordariomycetes</taxon>
        <taxon>Sordariomycetidae</taxon>
        <taxon>Sordariales</taxon>
        <taxon>Lasiosphaeriaceae</taxon>
        <taxon>Lasiosphaeria</taxon>
    </lineage>
</organism>
<accession>A0AA40E2N6</accession>
<dbReference type="InterPro" id="IPR018712">
    <property type="entry name" value="Tle1-like_cat"/>
</dbReference>
<comment type="caution">
    <text evidence="3">The sequence shown here is derived from an EMBL/GenBank/DDBJ whole genome shotgun (WGS) entry which is preliminary data.</text>
</comment>
<feature type="compositionally biased region" description="Basic and acidic residues" evidence="1">
    <location>
        <begin position="275"/>
        <end position="284"/>
    </location>
</feature>
<dbReference type="PANTHER" id="PTHR33840">
    <property type="match status" value="1"/>
</dbReference>
<dbReference type="Pfam" id="PF09994">
    <property type="entry name" value="T6SS_Tle1-like_cat"/>
    <property type="match status" value="2"/>
</dbReference>
<proteinExistence type="predicted"/>
<feature type="region of interest" description="Disordered" evidence="1">
    <location>
        <begin position="443"/>
        <end position="473"/>
    </location>
</feature>
<feature type="domain" description="T6SS Phospholipase effector Tle1-like catalytic" evidence="2">
    <location>
        <begin position="211"/>
        <end position="247"/>
    </location>
</feature>
<dbReference type="PANTHER" id="PTHR33840:SF1">
    <property type="entry name" value="TLE1 PHOSPHOLIPASE DOMAIN-CONTAINING PROTEIN"/>
    <property type="match status" value="1"/>
</dbReference>
<dbReference type="EMBL" id="JAUIRO010000003">
    <property type="protein sequence ID" value="KAK0722722.1"/>
    <property type="molecule type" value="Genomic_DNA"/>
</dbReference>
<evidence type="ECO:0000313" key="4">
    <source>
        <dbReference type="Proteomes" id="UP001172101"/>
    </source>
</evidence>
<protein>
    <recommendedName>
        <fullName evidence="2">T6SS Phospholipase effector Tle1-like catalytic domain-containing protein</fullName>
    </recommendedName>
</protein>
<dbReference type="RefSeq" id="XP_060298646.1">
    <property type="nucleotide sequence ID" value="XM_060443770.1"/>
</dbReference>